<proteinExistence type="predicted"/>
<dbReference type="STRING" id="2094558.A0A314XNL7"/>
<evidence type="ECO:0000256" key="1">
    <source>
        <dbReference type="SAM" id="MobiDB-lite"/>
    </source>
</evidence>
<organism evidence="3 4">
    <name type="scientific">Prunus yedoensis var. nudiflora</name>
    <dbReference type="NCBI Taxonomy" id="2094558"/>
    <lineage>
        <taxon>Eukaryota</taxon>
        <taxon>Viridiplantae</taxon>
        <taxon>Streptophyta</taxon>
        <taxon>Embryophyta</taxon>
        <taxon>Tracheophyta</taxon>
        <taxon>Spermatophyta</taxon>
        <taxon>Magnoliopsida</taxon>
        <taxon>eudicotyledons</taxon>
        <taxon>Gunneridae</taxon>
        <taxon>Pentapetalae</taxon>
        <taxon>rosids</taxon>
        <taxon>fabids</taxon>
        <taxon>Rosales</taxon>
        <taxon>Rosaceae</taxon>
        <taxon>Amygdaloideae</taxon>
        <taxon>Amygdaleae</taxon>
        <taxon>Prunus</taxon>
    </lineage>
</organism>
<comment type="caution">
    <text evidence="3">The sequence shown here is derived from an EMBL/GenBank/DDBJ whole genome shotgun (WGS) entry which is preliminary data.</text>
</comment>
<dbReference type="AlphaFoldDB" id="A0A314XNL7"/>
<reference evidence="3 4" key="1">
    <citation type="submission" date="2018-02" db="EMBL/GenBank/DDBJ databases">
        <title>Draft genome of wild Prunus yedoensis var. nudiflora.</title>
        <authorList>
            <person name="Baek S."/>
            <person name="Kim J.-H."/>
            <person name="Choi K."/>
            <person name="Kim G.-B."/>
            <person name="Cho A."/>
            <person name="Jang H."/>
            <person name="Shin C.-H."/>
            <person name="Yu H.-J."/>
            <person name="Mun J.-H."/>
        </authorList>
    </citation>
    <scope>NUCLEOTIDE SEQUENCE [LARGE SCALE GENOMIC DNA]</scope>
    <source>
        <strain evidence="4">cv. Jeju island</strain>
        <tissue evidence="3">Leaf</tissue>
    </source>
</reference>
<keyword evidence="2" id="KW-0732">Signal</keyword>
<dbReference type="OrthoDB" id="1752394at2759"/>
<feature type="region of interest" description="Disordered" evidence="1">
    <location>
        <begin position="330"/>
        <end position="357"/>
    </location>
</feature>
<dbReference type="PANTHER" id="PTHR33416">
    <property type="entry name" value="NUCLEAR PORE COMPLEX PROTEIN NUP1"/>
    <property type="match status" value="1"/>
</dbReference>
<dbReference type="GO" id="GO:0005635">
    <property type="term" value="C:nuclear envelope"/>
    <property type="evidence" value="ECO:0007669"/>
    <property type="project" value="TreeGrafter"/>
</dbReference>
<feature type="compositionally biased region" description="Polar residues" evidence="1">
    <location>
        <begin position="425"/>
        <end position="435"/>
    </location>
</feature>
<evidence type="ECO:0000256" key="2">
    <source>
        <dbReference type="SAM" id="SignalP"/>
    </source>
</evidence>
<feature type="compositionally biased region" description="Polar residues" evidence="1">
    <location>
        <begin position="384"/>
        <end position="397"/>
    </location>
</feature>
<sequence>MFIMKLGSLLGSLLGFRHQGGFDSSTDDDDDGDGDDTKTRTTRVKCPFCSKCFKVNNTTECPEPNARVASKASYINTSNSKLNVSFDEWIADARDFTSENEDKVKENDPSRIRAPCDSSTILMNNGEDSTTEKKGFVPNVQPAVSTASNSVFHPPQKKGAFRMSVLEDYLELDDDDNSEVETFSTDKSSVATATVTLEKPPAFSALSAESMLAENGANSTGTSASSYSKMVSTQPSFTYDKVAPPEESNAGPSMFNFGGKVTSMKDSDAASPVFNYVSKSVDEVSQPQFAFASSPAVDESVDVKSGAFSVPKPESSSSVSAVVAAVTNSVASSAQSQPASRNPNSAFPFGSSDNNDKMNFVDIRAEDTNQASTPTVPVFGQQPVYGQQPVSTSQGSVFGSTPAVAAANPIQFSIQQNPTNPQNPSPFQASGSLGASQEGSFILGSSLYKSNLRIVKVKHNRPQKK</sequence>
<keyword evidence="4" id="KW-1185">Reference proteome</keyword>
<dbReference type="EMBL" id="PJQY01002214">
    <property type="protein sequence ID" value="PQP95632.1"/>
    <property type="molecule type" value="Genomic_DNA"/>
</dbReference>
<feature type="region of interest" description="Disordered" evidence="1">
    <location>
        <begin position="412"/>
        <end position="435"/>
    </location>
</feature>
<accession>A0A314XNL7</accession>
<feature type="compositionally biased region" description="Low complexity" evidence="1">
    <location>
        <begin position="330"/>
        <end position="340"/>
    </location>
</feature>
<feature type="signal peptide" evidence="2">
    <location>
        <begin position="1"/>
        <end position="15"/>
    </location>
</feature>
<dbReference type="Proteomes" id="UP000250321">
    <property type="component" value="Unassembled WGS sequence"/>
</dbReference>
<evidence type="ECO:0000313" key="4">
    <source>
        <dbReference type="Proteomes" id="UP000250321"/>
    </source>
</evidence>
<feature type="region of interest" description="Disordered" evidence="1">
    <location>
        <begin position="371"/>
        <end position="397"/>
    </location>
</feature>
<feature type="chain" id="PRO_5016461951" evidence="2">
    <location>
        <begin position="16"/>
        <end position="465"/>
    </location>
</feature>
<dbReference type="GO" id="GO:0016973">
    <property type="term" value="P:poly(A)+ mRNA export from nucleus"/>
    <property type="evidence" value="ECO:0007669"/>
    <property type="project" value="TreeGrafter"/>
</dbReference>
<dbReference type="PANTHER" id="PTHR33416:SF20">
    <property type="entry name" value="NUCLEAR PORE COMPLEX PROTEIN NUP1"/>
    <property type="match status" value="1"/>
</dbReference>
<name>A0A314XNL7_PRUYE</name>
<gene>
    <name evidence="3" type="ORF">Pyn_12771</name>
</gene>
<evidence type="ECO:0000313" key="3">
    <source>
        <dbReference type="EMBL" id="PQP95632.1"/>
    </source>
</evidence>
<protein>
    <submittedName>
        <fullName evidence="3">Nuclear pore complex protein NUP1</fullName>
    </submittedName>
</protein>
<dbReference type="GO" id="GO:0071763">
    <property type="term" value="P:nuclear membrane organization"/>
    <property type="evidence" value="ECO:0007669"/>
    <property type="project" value="TreeGrafter"/>
</dbReference>